<evidence type="ECO:0008006" key="3">
    <source>
        <dbReference type="Google" id="ProtNLM"/>
    </source>
</evidence>
<dbReference type="AlphaFoldDB" id="A0A1S7DR00"/>
<gene>
    <name evidence="1" type="ORF">AB406_0586</name>
</gene>
<accession>A0A1S7DR00</accession>
<evidence type="ECO:0000313" key="2">
    <source>
        <dbReference type="Proteomes" id="UP000189883"/>
    </source>
</evidence>
<name>A0A1S7DR00_RIEAN</name>
<dbReference type="PROSITE" id="PS51257">
    <property type="entry name" value="PROKAR_LIPOPROTEIN"/>
    <property type="match status" value="1"/>
</dbReference>
<reference evidence="1 2" key="1">
    <citation type="submission" date="2015-06" db="EMBL/GenBank/DDBJ databases">
        <title>R. anatipestifer strain HXb2 is the most virulent strain so far, and the genome sequence would help us uncover the pathogenesis.</title>
        <authorList>
            <person name="Hu Q."/>
            <person name="Qi J."/>
            <person name="Bo H."/>
            <person name="Liu G."/>
            <person name="Tao M."/>
            <person name="Ding Y."/>
            <person name="Xue Y."/>
        </authorList>
    </citation>
    <scope>NUCLEOTIDE SEQUENCE [LARGE SCALE GENOMIC DNA]</scope>
    <source>
        <strain evidence="1 2">HXb2</strain>
    </source>
</reference>
<evidence type="ECO:0000313" key="1">
    <source>
        <dbReference type="EMBL" id="AQY21544.1"/>
    </source>
</evidence>
<dbReference type="RefSeq" id="WP_014938128.1">
    <property type="nucleotide sequence ID" value="NZ_CP011859.1"/>
</dbReference>
<dbReference type="Proteomes" id="UP000189883">
    <property type="component" value="Chromosome"/>
</dbReference>
<dbReference type="SUPFAM" id="SSF64449">
    <property type="entry name" value="YopH tyrosine phosphatase N-terminal domain"/>
    <property type="match status" value="1"/>
</dbReference>
<organism evidence="1 2">
    <name type="scientific">Riemerella anatipestifer</name>
    <name type="common">Moraxella anatipestifer</name>
    <dbReference type="NCBI Taxonomy" id="34085"/>
    <lineage>
        <taxon>Bacteria</taxon>
        <taxon>Pseudomonadati</taxon>
        <taxon>Bacteroidota</taxon>
        <taxon>Flavobacteriia</taxon>
        <taxon>Flavobacteriales</taxon>
        <taxon>Weeksellaceae</taxon>
        <taxon>Riemerella</taxon>
    </lineage>
</organism>
<protein>
    <recommendedName>
        <fullName evidence="3">Lipoprotein</fullName>
    </recommendedName>
</protein>
<dbReference type="InterPro" id="IPR036484">
    <property type="entry name" value="ProtTyrPase_YopH_N_sf"/>
</dbReference>
<sequence>MKIKNVLLPVAALVLFSCNTDKNKVTETSANDSISTVETSTTDSLATETNEALALRVKDYLNNSFLTKEDAKTIAPEDKKFKLAQVDLNNDGKNEIFVHLTSSSFCGSGGCTVLLLQNDLKPITTFTVTTPPFWVQSKEENGWKVLSVQDREGWKTLTFSNGTYPSNPSLLDASKEPNKAEATEVLSETNTEVYTF</sequence>
<proteinExistence type="predicted"/>
<dbReference type="EMBL" id="CP011859">
    <property type="protein sequence ID" value="AQY21544.1"/>
    <property type="molecule type" value="Genomic_DNA"/>
</dbReference>